<dbReference type="Gene3D" id="3.30.70.1060">
    <property type="entry name" value="Dimeric alpha+beta barrel"/>
    <property type="match status" value="1"/>
</dbReference>
<dbReference type="OrthoDB" id="5519740at2759"/>
<dbReference type="GeneID" id="42000198"/>
<dbReference type="RefSeq" id="XP_031011070.1">
    <property type="nucleotide sequence ID" value="XM_031164902.1"/>
</dbReference>
<dbReference type="AlphaFoldDB" id="A0A366QQY1"/>
<dbReference type="SUPFAM" id="SSF54909">
    <property type="entry name" value="Dimeric alpha+beta barrel"/>
    <property type="match status" value="1"/>
</dbReference>
<dbReference type="PANTHER" id="PTHR33606">
    <property type="entry name" value="PROTEIN YCII"/>
    <property type="match status" value="1"/>
</dbReference>
<organism evidence="2 3">
    <name type="scientific">Fusarium coffeatum</name>
    <dbReference type="NCBI Taxonomy" id="231269"/>
    <lineage>
        <taxon>Eukaryota</taxon>
        <taxon>Fungi</taxon>
        <taxon>Dikarya</taxon>
        <taxon>Ascomycota</taxon>
        <taxon>Pezizomycotina</taxon>
        <taxon>Sordariomycetes</taxon>
        <taxon>Hypocreomycetidae</taxon>
        <taxon>Hypocreales</taxon>
        <taxon>Nectriaceae</taxon>
        <taxon>Fusarium</taxon>
        <taxon>Fusarium incarnatum-equiseti species complex</taxon>
    </lineage>
</organism>
<accession>A0A366QQY1</accession>
<keyword evidence="3" id="KW-1185">Reference proteome</keyword>
<dbReference type="PANTHER" id="PTHR33606:SF3">
    <property type="entry name" value="PROTEIN YCII"/>
    <property type="match status" value="1"/>
</dbReference>
<protein>
    <recommendedName>
        <fullName evidence="1">YCII-related domain-containing protein</fullName>
    </recommendedName>
</protein>
<evidence type="ECO:0000259" key="1">
    <source>
        <dbReference type="Pfam" id="PF03795"/>
    </source>
</evidence>
<gene>
    <name evidence="2" type="ORF">FIESC28_10772</name>
</gene>
<evidence type="ECO:0000313" key="3">
    <source>
        <dbReference type="Proteomes" id="UP000253153"/>
    </source>
</evidence>
<comment type="caution">
    <text evidence="2">The sequence shown here is derived from an EMBL/GenBank/DDBJ whole genome shotgun (WGS) entry which is preliminary data.</text>
</comment>
<dbReference type="InterPro" id="IPR051807">
    <property type="entry name" value="Sec-metab_biosynth-assoc"/>
</dbReference>
<proteinExistence type="predicted"/>
<dbReference type="Pfam" id="PF03795">
    <property type="entry name" value="YCII"/>
    <property type="match status" value="1"/>
</dbReference>
<dbReference type="InterPro" id="IPR005545">
    <property type="entry name" value="YCII"/>
</dbReference>
<dbReference type="InterPro" id="IPR011008">
    <property type="entry name" value="Dimeric_a/b-barrel"/>
</dbReference>
<dbReference type="EMBL" id="QKXC01000320">
    <property type="protein sequence ID" value="RBR07273.1"/>
    <property type="molecule type" value="Genomic_DNA"/>
</dbReference>
<feature type="domain" description="YCII-related" evidence="1">
    <location>
        <begin position="8"/>
        <end position="85"/>
    </location>
</feature>
<reference evidence="2 3" key="1">
    <citation type="submission" date="2018-06" db="EMBL/GenBank/DDBJ databases">
        <title>Fusarium incarnatum-equiseti species complex species 28.</title>
        <authorList>
            <person name="Gardiner D.M."/>
        </authorList>
    </citation>
    <scope>NUCLEOTIDE SEQUENCE [LARGE SCALE GENOMIC DNA]</scope>
    <source>
        <strain evidence="2 3">FIESC_28</strain>
    </source>
</reference>
<dbReference type="Proteomes" id="UP000253153">
    <property type="component" value="Unassembled WGS sequence"/>
</dbReference>
<name>A0A366QQY1_9HYPO</name>
<sequence length="116" mass="13008">MESEPLVEWIVLIPDIQGSLERRMSVRETHVKELIKHIDSGLYQMGGATLDADQIDGSAIIARAKSKVEILDVLKADIYALSGVWDLDNAKFIPFKCVYRLAHVDAKIMGDLWKPS</sequence>
<evidence type="ECO:0000313" key="2">
    <source>
        <dbReference type="EMBL" id="RBR07273.1"/>
    </source>
</evidence>